<sequence length="509" mass="60841">MENLRSLIELVTKKRIKKIELFDEGSRNKNSNYFQLFDGIHSGRFKTDEEAAAEIYQCDPAEKKYLILKTRLKQKLLNTLFFLDFHDPDVAEYKAVAYECNKTLFNARVLLLHNSARLAIPAVEKALKQAESYYLTEIALECARILRQHASKEGPYKEFLRYCEQADYAENRLRIENLSERYWEEATALLRKSKTSRDKVREVAKKGYEDLEQSLNLFASPWLMMNYYRLKSLYFQLVDDYKEALVVTEETEHFAVLHPHHFTRADLARIVLRRMNYLLHLRDLETGAATVEAGEKYFIEGNDQWVTLHEYYFLLAMHAEDYLRAANIFQKVVLHSSFRQISGNRKERWLIFQAYLHYLYKTANLKEIRPLIQNSKTGFRFNEFMAELPEFSKKKRGLNVARLTVQTLYHLEKMNVEYLNRCTDELARYTRRYPKKDLHFRSECLISLMTNMRQEEFRYYQTRRSSERIYEEMRQTSMQYLGGNWGLEVMPYEALWGMMLDRLKDHRYG</sequence>
<protein>
    <submittedName>
        <fullName evidence="1">Uncharacterized protein</fullName>
    </submittedName>
</protein>
<dbReference type="RefSeq" id="WP_089681430.1">
    <property type="nucleotide sequence ID" value="NZ_FNFO01000003.1"/>
</dbReference>
<organism evidence="1 2">
    <name type="scientific">Catalinimonas alkaloidigena</name>
    <dbReference type="NCBI Taxonomy" id="1075417"/>
    <lineage>
        <taxon>Bacteria</taxon>
        <taxon>Pseudomonadati</taxon>
        <taxon>Bacteroidota</taxon>
        <taxon>Cytophagia</taxon>
        <taxon>Cytophagales</taxon>
        <taxon>Catalimonadaceae</taxon>
        <taxon>Catalinimonas</taxon>
    </lineage>
</organism>
<evidence type="ECO:0000313" key="1">
    <source>
        <dbReference type="EMBL" id="SDK74029.1"/>
    </source>
</evidence>
<gene>
    <name evidence="1" type="ORF">SAMN05421823_103429</name>
</gene>
<name>A0A1G9ECY0_9BACT</name>
<dbReference type="EMBL" id="FNFO01000003">
    <property type="protein sequence ID" value="SDK74029.1"/>
    <property type="molecule type" value="Genomic_DNA"/>
</dbReference>
<accession>A0A1G9ECY0</accession>
<dbReference type="Proteomes" id="UP000198510">
    <property type="component" value="Unassembled WGS sequence"/>
</dbReference>
<proteinExistence type="predicted"/>
<evidence type="ECO:0000313" key="2">
    <source>
        <dbReference type="Proteomes" id="UP000198510"/>
    </source>
</evidence>
<dbReference type="OrthoDB" id="1490648at2"/>
<dbReference type="AlphaFoldDB" id="A0A1G9ECY0"/>
<keyword evidence="2" id="KW-1185">Reference proteome</keyword>
<reference evidence="1 2" key="1">
    <citation type="submission" date="2016-10" db="EMBL/GenBank/DDBJ databases">
        <authorList>
            <person name="de Groot N.N."/>
        </authorList>
    </citation>
    <scope>NUCLEOTIDE SEQUENCE [LARGE SCALE GENOMIC DNA]</scope>
    <source>
        <strain evidence="1 2">DSM 25186</strain>
    </source>
</reference>
<dbReference type="STRING" id="1075417.SAMN05421823_103429"/>